<accession>A0A6I9WTS4</accession>
<evidence type="ECO:0000313" key="3">
    <source>
        <dbReference type="RefSeq" id="XP_011635331.2"/>
    </source>
</evidence>
<dbReference type="AlphaFoldDB" id="A0A6I9WTS4"/>
<proteinExistence type="predicted"/>
<dbReference type="OrthoDB" id="566238at2759"/>
<feature type="domain" description="Rhodanese" evidence="1">
    <location>
        <begin position="132"/>
        <end position="231"/>
    </location>
</feature>
<dbReference type="PROSITE" id="PS50206">
    <property type="entry name" value="RHODANESE_3"/>
    <property type="match status" value="1"/>
</dbReference>
<dbReference type="PANTHER" id="PTHR44086:SF10">
    <property type="entry name" value="THIOSULFATE SULFURTRANSFERASE_RHODANESE-LIKE DOMAIN-CONTAINING PROTEIN 3"/>
    <property type="match status" value="1"/>
</dbReference>
<dbReference type="SMART" id="SM00450">
    <property type="entry name" value="RHOD"/>
    <property type="match status" value="1"/>
</dbReference>
<organism evidence="2 3">
    <name type="scientific">Pogonomyrmex barbatus</name>
    <name type="common">red harvester ant</name>
    <dbReference type="NCBI Taxonomy" id="144034"/>
    <lineage>
        <taxon>Eukaryota</taxon>
        <taxon>Metazoa</taxon>
        <taxon>Ecdysozoa</taxon>
        <taxon>Arthropoda</taxon>
        <taxon>Hexapoda</taxon>
        <taxon>Insecta</taxon>
        <taxon>Pterygota</taxon>
        <taxon>Neoptera</taxon>
        <taxon>Endopterygota</taxon>
        <taxon>Hymenoptera</taxon>
        <taxon>Apocrita</taxon>
        <taxon>Aculeata</taxon>
        <taxon>Formicoidea</taxon>
        <taxon>Formicidae</taxon>
        <taxon>Myrmicinae</taxon>
        <taxon>Pogonomyrmex</taxon>
    </lineage>
</organism>
<dbReference type="SUPFAM" id="SSF52821">
    <property type="entry name" value="Rhodanese/Cell cycle control phosphatase"/>
    <property type="match status" value="1"/>
</dbReference>
<keyword evidence="2" id="KW-1185">Reference proteome</keyword>
<dbReference type="InterPro" id="IPR001763">
    <property type="entry name" value="Rhodanese-like_dom"/>
</dbReference>
<evidence type="ECO:0000313" key="2">
    <source>
        <dbReference type="Proteomes" id="UP000504615"/>
    </source>
</evidence>
<gene>
    <name evidence="3" type="primary">LOC105425984</name>
</gene>
<name>A0A6I9WTS4_9HYME</name>
<reference evidence="3" key="1">
    <citation type="submission" date="2025-08" db="UniProtKB">
        <authorList>
            <consortium name="RefSeq"/>
        </authorList>
    </citation>
    <scope>IDENTIFICATION</scope>
</reference>
<dbReference type="PANTHER" id="PTHR44086">
    <property type="entry name" value="THIOSULFATE SULFURTRANSFERASE RDL2, MITOCHONDRIAL-RELATED"/>
    <property type="match status" value="1"/>
</dbReference>
<dbReference type="GeneID" id="105425984"/>
<sequence>MGAFRELVTMLSTLTPQLRSWSQNRASKYKMFHKKWYQRRVNRKREKLLPFYLNKLYSRDYSVSFVLMKKTYTMSNVKYLILLFHSAVVISDVVTRSLHSSNISHQKTDVPNLYENEMALNVDYEQLLEAQKDENVLIVDVREHDEINETGKLPGSIHIPKDDVSNVFLNLSEEEFENRYGKRKPTKDTKIIFSCRSGRRSAWVQETMQKLGYTKVYNYTGGWQDWESKQKKN</sequence>
<protein>
    <submittedName>
        <fullName evidence="3">Uncharacterized protein LOC105425984 isoform X1</fullName>
    </submittedName>
</protein>
<dbReference type="InterPro" id="IPR036873">
    <property type="entry name" value="Rhodanese-like_dom_sf"/>
</dbReference>
<dbReference type="RefSeq" id="XP_011635331.2">
    <property type="nucleotide sequence ID" value="XM_011637029.2"/>
</dbReference>
<evidence type="ECO:0000259" key="1">
    <source>
        <dbReference type="PROSITE" id="PS50206"/>
    </source>
</evidence>
<dbReference type="Pfam" id="PF00581">
    <property type="entry name" value="Rhodanese"/>
    <property type="match status" value="1"/>
</dbReference>
<dbReference type="Proteomes" id="UP000504615">
    <property type="component" value="Unplaced"/>
</dbReference>
<dbReference type="Gene3D" id="3.40.250.10">
    <property type="entry name" value="Rhodanese-like domain"/>
    <property type="match status" value="1"/>
</dbReference>